<evidence type="ECO:0000313" key="2">
    <source>
        <dbReference type="EMBL" id="KAL3084012.1"/>
    </source>
</evidence>
<keyword evidence="3" id="KW-1185">Reference proteome</keyword>
<feature type="signal peptide" evidence="1">
    <location>
        <begin position="1"/>
        <end position="20"/>
    </location>
</feature>
<organism evidence="2 3">
    <name type="scientific">Heterodera schachtii</name>
    <name type="common">Sugarbeet cyst nematode worm</name>
    <name type="synonym">Tylenchus schachtii</name>
    <dbReference type="NCBI Taxonomy" id="97005"/>
    <lineage>
        <taxon>Eukaryota</taxon>
        <taxon>Metazoa</taxon>
        <taxon>Ecdysozoa</taxon>
        <taxon>Nematoda</taxon>
        <taxon>Chromadorea</taxon>
        <taxon>Rhabditida</taxon>
        <taxon>Tylenchina</taxon>
        <taxon>Tylenchomorpha</taxon>
        <taxon>Tylenchoidea</taxon>
        <taxon>Heteroderidae</taxon>
        <taxon>Heteroderinae</taxon>
        <taxon>Heterodera</taxon>
    </lineage>
</organism>
<feature type="chain" id="PRO_5044849287" evidence="1">
    <location>
        <begin position="21"/>
        <end position="358"/>
    </location>
</feature>
<dbReference type="AlphaFoldDB" id="A0ABD2IY37"/>
<dbReference type="EMBL" id="JBICCN010000244">
    <property type="protein sequence ID" value="KAL3084012.1"/>
    <property type="molecule type" value="Genomic_DNA"/>
</dbReference>
<evidence type="ECO:0000313" key="3">
    <source>
        <dbReference type="Proteomes" id="UP001620645"/>
    </source>
</evidence>
<protein>
    <submittedName>
        <fullName evidence="2">Uncharacterized protein</fullName>
    </submittedName>
</protein>
<name>A0ABD2IY37_HETSC</name>
<keyword evidence="1" id="KW-0732">Signal</keyword>
<accession>A0ABD2IY37</accession>
<gene>
    <name evidence="2" type="ORF">niasHS_008884</name>
</gene>
<reference evidence="2 3" key="1">
    <citation type="submission" date="2024-10" db="EMBL/GenBank/DDBJ databases">
        <authorList>
            <person name="Kim D."/>
        </authorList>
    </citation>
    <scope>NUCLEOTIDE SEQUENCE [LARGE SCALE GENOMIC DNA]</scope>
    <source>
        <strain evidence="2">Taebaek</strain>
    </source>
</reference>
<sequence length="358" mass="40586">MWHFSIGIVVIFGTLCCSNGNVFNDVEGFVSEFASMTDAGADVLEKLGHIGKGTFSLLKFAGPIGQLVYEGASIGFKEDSPELMAIRALENTITTKFARLTQKIEDVAARRHYEETMRSYENQVLGLMCATVEANGNNNFYRSELRKYDELLKNIANGMKSWVSAELVEALTLPKTNMTLWLLSKTRPMNGEVQNKYLHQVVVTPAWQQNKFFLMKCFDSASCAPIFAEKGVHIVATRIDEMEHSLGERLRSAHEQVDIYRAKLQKDIINQLYMYGRQSPMNHILSLSAALNQHLFGKFVWRHFVALHNRKWFLMQCTVPTGIAGPVIQGLYAYNNKTEAIDDPFYSVANKYKIIFLL</sequence>
<comment type="caution">
    <text evidence="2">The sequence shown here is derived from an EMBL/GenBank/DDBJ whole genome shotgun (WGS) entry which is preliminary data.</text>
</comment>
<dbReference type="Proteomes" id="UP001620645">
    <property type="component" value="Unassembled WGS sequence"/>
</dbReference>
<evidence type="ECO:0000256" key="1">
    <source>
        <dbReference type="SAM" id="SignalP"/>
    </source>
</evidence>
<proteinExistence type="predicted"/>